<dbReference type="AlphaFoldDB" id="A0A1S3MBQ7"/>
<dbReference type="Proteomes" id="UP001652741">
    <property type="component" value="Chromosome ssa15"/>
</dbReference>
<dbReference type="RefSeq" id="XP_014000391.1">
    <property type="nucleotide sequence ID" value="XM_014144916.2"/>
</dbReference>
<feature type="region of interest" description="Disordered" evidence="1">
    <location>
        <begin position="156"/>
        <end position="184"/>
    </location>
</feature>
<gene>
    <name evidence="3" type="primary">LOC106571622</name>
</gene>
<dbReference type="KEGG" id="sasa:106571622"/>
<evidence type="ECO:0000313" key="3">
    <source>
        <dbReference type="RefSeq" id="XP_014000391.1"/>
    </source>
</evidence>
<dbReference type="GeneID" id="106571622"/>
<reference evidence="3" key="1">
    <citation type="submission" date="2025-08" db="UniProtKB">
        <authorList>
            <consortium name="RefSeq"/>
        </authorList>
    </citation>
    <scope>IDENTIFICATION</scope>
</reference>
<protein>
    <submittedName>
        <fullName evidence="3">Uncharacterized protein</fullName>
    </submittedName>
</protein>
<name>A0A1S3MBQ7_SALSA</name>
<dbReference type="OrthoDB" id="1607513at2759"/>
<accession>A0A1S3MBQ7</accession>
<organism evidence="2 3">
    <name type="scientific">Salmo salar</name>
    <name type="common">Atlantic salmon</name>
    <dbReference type="NCBI Taxonomy" id="8030"/>
    <lineage>
        <taxon>Eukaryota</taxon>
        <taxon>Metazoa</taxon>
        <taxon>Chordata</taxon>
        <taxon>Craniata</taxon>
        <taxon>Vertebrata</taxon>
        <taxon>Euteleostomi</taxon>
        <taxon>Actinopterygii</taxon>
        <taxon>Neopterygii</taxon>
        <taxon>Teleostei</taxon>
        <taxon>Protacanthopterygii</taxon>
        <taxon>Salmoniformes</taxon>
        <taxon>Salmonidae</taxon>
        <taxon>Salmoninae</taxon>
        <taxon>Salmo</taxon>
    </lineage>
</organism>
<evidence type="ECO:0000256" key="1">
    <source>
        <dbReference type="SAM" id="MobiDB-lite"/>
    </source>
</evidence>
<proteinExistence type="predicted"/>
<keyword evidence="2" id="KW-1185">Reference proteome</keyword>
<evidence type="ECO:0000313" key="2">
    <source>
        <dbReference type="Proteomes" id="UP001652741"/>
    </source>
</evidence>
<feature type="compositionally biased region" description="Polar residues" evidence="1">
    <location>
        <begin position="156"/>
        <end position="173"/>
    </location>
</feature>
<sequence>MSLLDGIQANIWLRDTLSRTLVYSTLTDQVRKNVKDIVTLSENDVRLAEEVIKVCKPLRTVTLICTKSIPSVSMVLPMKTMILKSMVACDEDEPAVRDVKTAIRVNLEPRYAGPGVQEFLHKSTALDPCLMSLRHMDSAARLRVCNELTAEIVTNIQQGQATDTTGANSSPETADNRGSPPENKSVMAELFGELFTTQEQGTKSKVKVIEEEVTSYREVDFISLDALEDQRVNIPSCFHVSKALPGCA</sequence>